<organism evidence="3 4">
    <name type="scientific">Yanghanlia caeni</name>
    <dbReference type="NCBI Taxonomy" id="3064283"/>
    <lineage>
        <taxon>Bacteria</taxon>
        <taxon>Pseudomonadati</taxon>
        <taxon>Pseudomonadota</taxon>
        <taxon>Betaproteobacteria</taxon>
        <taxon>Burkholderiales</taxon>
        <taxon>Alcaligenaceae</taxon>
        <taxon>Yanghanlia</taxon>
    </lineage>
</organism>
<dbReference type="PANTHER" id="PTHR42928">
    <property type="entry name" value="TRICARBOXYLATE-BINDING PROTEIN"/>
    <property type="match status" value="1"/>
</dbReference>
<dbReference type="SUPFAM" id="SSF53850">
    <property type="entry name" value="Periplasmic binding protein-like II"/>
    <property type="match status" value="1"/>
</dbReference>
<evidence type="ECO:0000313" key="3">
    <source>
        <dbReference type="EMBL" id="MDR4127188.1"/>
    </source>
</evidence>
<dbReference type="RefSeq" id="WP_347287721.1">
    <property type="nucleotide sequence ID" value="NZ_JAUZQE010000062.1"/>
</dbReference>
<comment type="similarity">
    <text evidence="1">Belongs to the UPF0065 (bug) family.</text>
</comment>
<feature type="chain" id="PRO_5045252485" evidence="2">
    <location>
        <begin position="25"/>
        <end position="326"/>
    </location>
</feature>
<proteinExistence type="inferred from homology"/>
<protein>
    <submittedName>
        <fullName evidence="3">Tripartite tricarboxylate transporter substrate binding protein</fullName>
    </submittedName>
</protein>
<sequence length="326" mass="33946">MKISTMLTMALTCAAITAAPQATAQTEYPSKQPITLIVPFAPGGGADLTARLVSEPLAKELGQSIVIENKPGGGGTVGARIVATSEPDGYTLLYTTPGPQLTNPFLMESLPYDPVNDLAPISTIAVVPSVLVVNKTVPVDSFPELIELAKKKPGKIRFASAGIGASSHLSGELLKVMADVEIEHVPYRGTGPAMQDVVGGRVEMAIDSLTVYQPFIDSGAVKALAVTTAERLEALPDVPAVAEFLPGFESSPVNYLSAPGGTPEPIQAKLNAALNKVLADPAVQKRMKDAGLLPGGNSIEEMRQLVASEQEKWKKVIEASGAKAGG</sequence>
<reference evidence="3 4" key="1">
    <citation type="submission" date="2023-08" db="EMBL/GenBank/DDBJ databases">
        <title>Alcaligenaceae gen. nov., a novel taxon isolated from the sludge of Yixing Pesticide Factory.</title>
        <authorList>
            <person name="Ruan L."/>
        </authorList>
    </citation>
    <scope>NUCLEOTIDE SEQUENCE [LARGE SCALE GENOMIC DNA]</scope>
    <source>
        <strain evidence="3 4">LG-2</strain>
    </source>
</reference>
<dbReference type="InterPro" id="IPR042100">
    <property type="entry name" value="Bug_dom1"/>
</dbReference>
<dbReference type="Gene3D" id="3.40.190.10">
    <property type="entry name" value="Periplasmic binding protein-like II"/>
    <property type="match status" value="1"/>
</dbReference>
<accession>A0ABU1D9T0</accession>
<gene>
    <name evidence="3" type="ORF">Q8947_14510</name>
</gene>
<dbReference type="Pfam" id="PF03401">
    <property type="entry name" value="TctC"/>
    <property type="match status" value="1"/>
</dbReference>
<evidence type="ECO:0000256" key="1">
    <source>
        <dbReference type="ARBA" id="ARBA00006987"/>
    </source>
</evidence>
<dbReference type="PANTHER" id="PTHR42928:SF5">
    <property type="entry name" value="BLR1237 PROTEIN"/>
    <property type="match status" value="1"/>
</dbReference>
<keyword evidence="2" id="KW-0732">Signal</keyword>
<evidence type="ECO:0000313" key="4">
    <source>
        <dbReference type="Proteomes" id="UP001232156"/>
    </source>
</evidence>
<dbReference type="Gene3D" id="3.40.190.150">
    <property type="entry name" value="Bordetella uptake gene, domain 1"/>
    <property type="match status" value="1"/>
</dbReference>
<feature type="signal peptide" evidence="2">
    <location>
        <begin position="1"/>
        <end position="24"/>
    </location>
</feature>
<name>A0ABU1D9T0_9BURK</name>
<comment type="caution">
    <text evidence="3">The sequence shown here is derived from an EMBL/GenBank/DDBJ whole genome shotgun (WGS) entry which is preliminary data.</text>
</comment>
<dbReference type="Proteomes" id="UP001232156">
    <property type="component" value="Unassembled WGS sequence"/>
</dbReference>
<dbReference type="PIRSF" id="PIRSF017082">
    <property type="entry name" value="YflP"/>
    <property type="match status" value="1"/>
</dbReference>
<dbReference type="EMBL" id="JAUZQE010000062">
    <property type="protein sequence ID" value="MDR4127188.1"/>
    <property type="molecule type" value="Genomic_DNA"/>
</dbReference>
<dbReference type="InterPro" id="IPR005064">
    <property type="entry name" value="BUG"/>
</dbReference>
<evidence type="ECO:0000256" key="2">
    <source>
        <dbReference type="SAM" id="SignalP"/>
    </source>
</evidence>
<keyword evidence="4" id="KW-1185">Reference proteome</keyword>
<dbReference type="CDD" id="cd13578">
    <property type="entry name" value="PBP2_Bug27"/>
    <property type="match status" value="1"/>
</dbReference>